<proteinExistence type="predicted"/>
<keyword evidence="3" id="KW-1185">Reference proteome</keyword>
<keyword evidence="1" id="KW-1133">Transmembrane helix</keyword>
<keyword evidence="1" id="KW-0472">Membrane</keyword>
<dbReference type="KEGG" id="llh:I41_37770"/>
<dbReference type="RefSeq" id="WP_168206992.1">
    <property type="nucleotide sequence ID" value="NZ_CP036339.1"/>
</dbReference>
<evidence type="ECO:0000313" key="2">
    <source>
        <dbReference type="EMBL" id="QDT74580.1"/>
    </source>
</evidence>
<organism evidence="2 3">
    <name type="scientific">Lacipirellula limnantheis</name>
    <dbReference type="NCBI Taxonomy" id="2528024"/>
    <lineage>
        <taxon>Bacteria</taxon>
        <taxon>Pseudomonadati</taxon>
        <taxon>Planctomycetota</taxon>
        <taxon>Planctomycetia</taxon>
        <taxon>Pirellulales</taxon>
        <taxon>Lacipirellulaceae</taxon>
        <taxon>Lacipirellula</taxon>
    </lineage>
</organism>
<evidence type="ECO:0000313" key="3">
    <source>
        <dbReference type="Proteomes" id="UP000317909"/>
    </source>
</evidence>
<sequence>MPSDAVIVVLLPVGAALLLFSLVRILEFRRYSVLNLLVFTTGVAGLITSLLALP</sequence>
<reference evidence="2 3" key="1">
    <citation type="submission" date="2019-02" db="EMBL/GenBank/DDBJ databases">
        <title>Deep-cultivation of Planctomycetes and their phenomic and genomic characterization uncovers novel biology.</title>
        <authorList>
            <person name="Wiegand S."/>
            <person name="Jogler M."/>
            <person name="Boedeker C."/>
            <person name="Pinto D."/>
            <person name="Vollmers J."/>
            <person name="Rivas-Marin E."/>
            <person name="Kohn T."/>
            <person name="Peeters S.H."/>
            <person name="Heuer A."/>
            <person name="Rast P."/>
            <person name="Oberbeckmann S."/>
            <person name="Bunk B."/>
            <person name="Jeske O."/>
            <person name="Meyerdierks A."/>
            <person name="Storesund J.E."/>
            <person name="Kallscheuer N."/>
            <person name="Luecker S."/>
            <person name="Lage O.M."/>
            <person name="Pohl T."/>
            <person name="Merkel B.J."/>
            <person name="Hornburger P."/>
            <person name="Mueller R.-W."/>
            <person name="Bruemmer F."/>
            <person name="Labrenz M."/>
            <person name="Spormann A.M."/>
            <person name="Op den Camp H."/>
            <person name="Overmann J."/>
            <person name="Amann R."/>
            <person name="Jetten M.S.M."/>
            <person name="Mascher T."/>
            <person name="Medema M.H."/>
            <person name="Devos D.P."/>
            <person name="Kaster A.-K."/>
            <person name="Ovreas L."/>
            <person name="Rohde M."/>
            <person name="Galperin M.Y."/>
            <person name="Jogler C."/>
        </authorList>
    </citation>
    <scope>NUCLEOTIDE SEQUENCE [LARGE SCALE GENOMIC DNA]</scope>
    <source>
        <strain evidence="2 3">I41</strain>
    </source>
</reference>
<name>A0A517U1U0_9BACT</name>
<feature type="transmembrane region" description="Helical" evidence="1">
    <location>
        <begin position="33"/>
        <end position="53"/>
    </location>
</feature>
<dbReference type="AlphaFoldDB" id="A0A517U1U0"/>
<dbReference type="EMBL" id="CP036339">
    <property type="protein sequence ID" value="QDT74580.1"/>
    <property type="molecule type" value="Genomic_DNA"/>
</dbReference>
<keyword evidence="1" id="KW-0812">Transmembrane</keyword>
<dbReference type="Proteomes" id="UP000317909">
    <property type="component" value="Chromosome"/>
</dbReference>
<gene>
    <name evidence="2" type="ORF">I41_37770</name>
</gene>
<feature type="transmembrane region" description="Helical" evidence="1">
    <location>
        <begin position="6"/>
        <end position="26"/>
    </location>
</feature>
<protein>
    <submittedName>
        <fullName evidence="2">Uncharacterized protein</fullName>
    </submittedName>
</protein>
<evidence type="ECO:0000256" key="1">
    <source>
        <dbReference type="SAM" id="Phobius"/>
    </source>
</evidence>
<accession>A0A517U1U0</accession>